<accession>D6A8R1</accession>
<feature type="compositionally biased region" description="Basic residues" evidence="1">
    <location>
        <begin position="244"/>
        <end position="262"/>
    </location>
</feature>
<gene>
    <name evidence="2" type="ORF">SSFG_01382</name>
</gene>
<feature type="compositionally biased region" description="Low complexity" evidence="1">
    <location>
        <begin position="73"/>
        <end position="84"/>
    </location>
</feature>
<organism evidence="2 3">
    <name type="scientific">Streptomyces viridosporus (strain ATCC 14672 / DSM 40746 / JCM 4963 / KCTC 9882 / NRRL B-12104 / FH 1290)</name>
    <name type="common">Streptomyces ghanaensis</name>
    <dbReference type="NCBI Taxonomy" id="566461"/>
    <lineage>
        <taxon>Bacteria</taxon>
        <taxon>Bacillati</taxon>
        <taxon>Actinomycetota</taxon>
        <taxon>Actinomycetes</taxon>
        <taxon>Kitasatosporales</taxon>
        <taxon>Streptomycetaceae</taxon>
        <taxon>Streptomyces</taxon>
    </lineage>
</organism>
<feature type="compositionally biased region" description="Basic residues" evidence="1">
    <location>
        <begin position="55"/>
        <end position="67"/>
    </location>
</feature>
<dbReference type="Proteomes" id="UP000003824">
    <property type="component" value="Unassembled WGS sequence"/>
</dbReference>
<proteinExistence type="predicted"/>
<feature type="compositionally biased region" description="Basic and acidic residues" evidence="1">
    <location>
        <begin position="42"/>
        <end position="51"/>
    </location>
</feature>
<dbReference type="AlphaFoldDB" id="D6A8R1"/>
<feature type="compositionally biased region" description="Pro residues" evidence="1">
    <location>
        <begin position="179"/>
        <end position="188"/>
    </location>
</feature>
<sequence>MPCRAQRGTQDQDWGFLGPVKAVLQGVRWCLAHPSDPLMSHEVSHGRDDPSGSRPARHAGCRCRRGPRGGAGTCAPARSPAGARGRAGRGPPGPSRDPARRQPGCGAVPALPAARLGGPPFPWAARPATTLPSQLRAHRIGLWRLRGDSPRAAGDRPGGAPRGGPSFSRDTPPGRDAGPPVPDRPSPGTPRSKFSEPPSVKRSFPGASVRSLGATPGNTRSRAGAARLRCHHRARGTSAPSSRCNRRNDRRGKQSWRVWKCR</sequence>
<evidence type="ECO:0000313" key="3">
    <source>
        <dbReference type="Proteomes" id="UP000003824"/>
    </source>
</evidence>
<feature type="region of interest" description="Disordered" evidence="1">
    <location>
        <begin position="40"/>
        <end position="113"/>
    </location>
</feature>
<reference evidence="3" key="1">
    <citation type="submission" date="2008-12" db="EMBL/GenBank/DDBJ databases">
        <title>Annotation of Streptomyces ghanaensis ATCC 14672.</title>
        <authorList>
            <consortium name="The Broad Institute Genome Sequencing Platform"/>
            <consortium name="Broad Institute Microbial Sequencing Center"/>
            <person name="Fischbach M."/>
            <person name="Ward D."/>
            <person name="Young S."/>
            <person name="Kodira C.D."/>
            <person name="Zeng Q."/>
            <person name="Koehrsen M."/>
            <person name="Godfrey P."/>
            <person name="Alvarado L."/>
            <person name="Berlin A.M."/>
            <person name="Borenstein D."/>
            <person name="Chen Z."/>
            <person name="Engels R."/>
            <person name="Freedman E."/>
            <person name="Gellesch M."/>
            <person name="Goldberg J."/>
            <person name="Griggs A."/>
            <person name="Gujja S."/>
            <person name="Heiman D.I."/>
            <person name="Hepburn T.A."/>
            <person name="Howarth C."/>
            <person name="Jen D."/>
            <person name="Larson L."/>
            <person name="Lewis B."/>
            <person name="Mehta T."/>
            <person name="Park D."/>
            <person name="Pearson M."/>
            <person name="Roberts A."/>
            <person name="Saif S."/>
            <person name="Shea T.D."/>
            <person name="Shenoy N."/>
            <person name="Sisk P."/>
            <person name="Stolte C."/>
            <person name="Sykes S.N."/>
            <person name="Walk T."/>
            <person name="White J."/>
            <person name="Yandava C."/>
            <person name="Straight P."/>
            <person name="Clardy J."/>
            <person name="Hung D."/>
            <person name="Kolter R."/>
            <person name="Mekalanos J."/>
            <person name="Walker S."/>
            <person name="Walsh C.T."/>
            <person name="Wieland B.L.C."/>
            <person name="Ilzarbe M."/>
            <person name="Galagan J."/>
            <person name="Nusbaum C."/>
            <person name="Birren B."/>
        </authorList>
    </citation>
    <scope>NUCLEOTIDE SEQUENCE [LARGE SCALE GENOMIC DNA]</scope>
    <source>
        <strain evidence="3">ATCC 14672 / DSM 40746 / JCM 4963 / KCTC 9882 / NRRL B-12104 / FH 1290</strain>
    </source>
</reference>
<feature type="region of interest" description="Disordered" evidence="1">
    <location>
        <begin position="146"/>
        <end position="262"/>
    </location>
</feature>
<protein>
    <submittedName>
        <fullName evidence="2">Predicted protein</fullName>
    </submittedName>
</protein>
<evidence type="ECO:0000256" key="1">
    <source>
        <dbReference type="SAM" id="MobiDB-lite"/>
    </source>
</evidence>
<evidence type="ECO:0000313" key="2">
    <source>
        <dbReference type="EMBL" id="EFE66129.2"/>
    </source>
</evidence>
<dbReference type="EMBL" id="DS999641">
    <property type="protein sequence ID" value="EFE66129.2"/>
    <property type="molecule type" value="Genomic_DNA"/>
</dbReference>
<name>D6A8R1_STRV1</name>